<dbReference type="InterPro" id="IPR055285">
    <property type="entry name" value="ANKRD13_C"/>
</dbReference>
<reference evidence="6" key="2">
    <citation type="submission" date="2025-09" db="UniProtKB">
        <authorList>
            <consortium name="Ensembl"/>
        </authorList>
    </citation>
    <scope>IDENTIFICATION</scope>
</reference>
<keyword evidence="3" id="KW-0472">Membrane</keyword>
<dbReference type="GeneTree" id="ENSGT00950000182928"/>
<dbReference type="PANTHER" id="PTHR12447">
    <property type="entry name" value="ANKYRIN REPEAT DOMAIN-CONTAINING PROTEIN 13"/>
    <property type="match status" value="1"/>
</dbReference>
<dbReference type="Pfam" id="PF11904">
    <property type="entry name" value="ANKRD13_C"/>
    <property type="match status" value="1"/>
</dbReference>
<evidence type="ECO:0000313" key="6">
    <source>
        <dbReference type="Ensembl" id="ENSPMAP00000003707.1"/>
    </source>
</evidence>
<protein>
    <recommendedName>
        <fullName evidence="5">Ankyrin repeat domain-containing protein</fullName>
    </recommendedName>
</protein>
<evidence type="ECO:0000256" key="1">
    <source>
        <dbReference type="ARBA" id="ARBA00004308"/>
    </source>
</evidence>
<comment type="subcellular location">
    <subcellularLocation>
        <location evidence="1">Endomembrane system</location>
    </subcellularLocation>
</comment>
<evidence type="ECO:0000256" key="3">
    <source>
        <dbReference type="ARBA" id="ARBA00023136"/>
    </source>
</evidence>
<feature type="region of interest" description="Disordered" evidence="4">
    <location>
        <begin position="169"/>
        <end position="194"/>
    </location>
</feature>
<dbReference type="InterPro" id="IPR021832">
    <property type="entry name" value="ANKRD13"/>
</dbReference>
<feature type="region of interest" description="Disordered" evidence="4">
    <location>
        <begin position="78"/>
        <end position="103"/>
    </location>
</feature>
<dbReference type="OMA" id="NAIMQFA"/>
<dbReference type="PANTHER" id="PTHR12447:SF31">
    <property type="entry name" value="LD31969P"/>
    <property type="match status" value="1"/>
</dbReference>
<evidence type="ECO:0000259" key="5">
    <source>
        <dbReference type="Pfam" id="PF11904"/>
    </source>
</evidence>
<dbReference type="GO" id="GO:0012505">
    <property type="term" value="C:endomembrane system"/>
    <property type="evidence" value="ECO:0007669"/>
    <property type="project" value="UniProtKB-SubCell"/>
</dbReference>
<dbReference type="AlphaFoldDB" id="S4RES5"/>
<dbReference type="HOGENOM" id="CLU_1405523_0_0_1"/>
<dbReference type="GO" id="GO:0005737">
    <property type="term" value="C:cytoplasm"/>
    <property type="evidence" value="ECO:0007669"/>
    <property type="project" value="TreeGrafter"/>
</dbReference>
<feature type="domain" description="Ankyrin repeat" evidence="5">
    <location>
        <begin position="1"/>
        <end position="125"/>
    </location>
</feature>
<proteinExistence type="predicted"/>
<name>S4RES5_PETMA</name>
<evidence type="ECO:0000256" key="4">
    <source>
        <dbReference type="SAM" id="MobiDB-lite"/>
    </source>
</evidence>
<reference evidence="6" key="1">
    <citation type="submission" date="2025-08" db="UniProtKB">
        <authorList>
            <consortium name="Ensembl"/>
        </authorList>
    </citation>
    <scope>IDENTIFICATION</scope>
</reference>
<dbReference type="Ensembl" id="ENSPMAT00000003723.1">
    <property type="protein sequence ID" value="ENSPMAP00000003707.1"/>
    <property type="gene ID" value="ENSPMAG00000003403.1"/>
</dbReference>
<keyword evidence="2" id="KW-0677">Repeat</keyword>
<sequence>RFKANLWLCENHPLSLVEQVMPIVDLMAISYTHFAKLRDFITLKLPSGFPVKIEIPLFHILNARITFGNLNGSGDEALSACGSPDSDSQSSPSSDNSSLGSINSSAPVSAWVMDDSVFEVPKGYTVAGQAKRQPMRDEDDALLQFAIRQSLLEAGTESDQVTIWEALTNSKPGTHPLSCNEGNHESLSPPPPER</sequence>
<feature type="compositionally biased region" description="Low complexity" evidence="4">
    <location>
        <begin position="79"/>
        <end position="103"/>
    </location>
</feature>
<accession>S4RES5</accession>
<evidence type="ECO:0000256" key="2">
    <source>
        <dbReference type="ARBA" id="ARBA00022737"/>
    </source>
</evidence>
<organism evidence="6">
    <name type="scientific">Petromyzon marinus</name>
    <name type="common">Sea lamprey</name>
    <dbReference type="NCBI Taxonomy" id="7757"/>
    <lineage>
        <taxon>Eukaryota</taxon>
        <taxon>Metazoa</taxon>
        <taxon>Chordata</taxon>
        <taxon>Craniata</taxon>
        <taxon>Vertebrata</taxon>
        <taxon>Cyclostomata</taxon>
        <taxon>Hyperoartia</taxon>
        <taxon>Petromyzontiformes</taxon>
        <taxon>Petromyzontidae</taxon>
        <taxon>Petromyzon</taxon>
    </lineage>
</organism>